<dbReference type="PRINTS" id="PR00598">
    <property type="entry name" value="HTHMARR"/>
</dbReference>
<reference evidence="5 6" key="1">
    <citation type="submission" date="2013-01" db="EMBL/GenBank/DDBJ databases">
        <title>The Genome Sequence of Clostridium clostridioforme 90A8.</title>
        <authorList>
            <consortium name="The Broad Institute Genome Sequencing Platform"/>
            <person name="Earl A."/>
            <person name="Ward D."/>
            <person name="Feldgarden M."/>
            <person name="Gevers D."/>
            <person name="Courvalin P."/>
            <person name="Lambert T."/>
            <person name="Walker B."/>
            <person name="Young S.K."/>
            <person name="Zeng Q."/>
            <person name="Gargeya S."/>
            <person name="Fitzgerald M."/>
            <person name="Haas B."/>
            <person name="Abouelleil A."/>
            <person name="Alvarado L."/>
            <person name="Arachchi H.M."/>
            <person name="Berlin A.M."/>
            <person name="Chapman S.B."/>
            <person name="Dewar J."/>
            <person name="Goldberg J."/>
            <person name="Griggs A."/>
            <person name="Gujja S."/>
            <person name="Hansen M."/>
            <person name="Howarth C."/>
            <person name="Imamovic A."/>
            <person name="Larimer J."/>
            <person name="McCowan C."/>
            <person name="Murphy C."/>
            <person name="Neiman D."/>
            <person name="Pearson M."/>
            <person name="Priest M."/>
            <person name="Roberts A."/>
            <person name="Saif S."/>
            <person name="Shea T."/>
            <person name="Sisk P."/>
            <person name="Sykes S."/>
            <person name="Wortman J."/>
            <person name="Nusbaum C."/>
            <person name="Birren B."/>
        </authorList>
    </citation>
    <scope>NUCLEOTIDE SEQUENCE [LARGE SCALE GENOMIC DNA]</scope>
    <source>
        <strain evidence="5 6">90A8</strain>
    </source>
</reference>
<evidence type="ECO:0000256" key="1">
    <source>
        <dbReference type="ARBA" id="ARBA00023015"/>
    </source>
</evidence>
<dbReference type="Proteomes" id="UP000013085">
    <property type="component" value="Unassembled WGS sequence"/>
</dbReference>
<accession>A0A0E2H3W2</accession>
<dbReference type="InterPro" id="IPR036388">
    <property type="entry name" value="WH-like_DNA-bd_sf"/>
</dbReference>
<dbReference type="GO" id="GO:0003700">
    <property type="term" value="F:DNA-binding transcription factor activity"/>
    <property type="evidence" value="ECO:0007669"/>
    <property type="project" value="InterPro"/>
</dbReference>
<sequence>MNQYTGIYRRCELWFIRRELEQFGLQPLEGKIIMFLQDNQCTQEDIGAHFDLDKGRIARNLSELEEKGLVRRLINEKNKRQKFVSLTVRGSQVLEEIHRISGRWDEICFAGFTEEERGQQQDYLRRIAENAIEYKHRVGECTYGKQSD</sequence>
<protein>
    <recommendedName>
        <fullName evidence="4">HTH marR-type domain-containing protein</fullName>
    </recommendedName>
</protein>
<dbReference type="InterPro" id="IPR011991">
    <property type="entry name" value="ArsR-like_HTH"/>
</dbReference>
<dbReference type="GeneID" id="57960710"/>
<dbReference type="PATRIC" id="fig|999408.3.peg.5074"/>
<dbReference type="Gene3D" id="1.10.10.10">
    <property type="entry name" value="Winged helix-like DNA-binding domain superfamily/Winged helix DNA-binding domain"/>
    <property type="match status" value="1"/>
</dbReference>
<dbReference type="PROSITE" id="PS50995">
    <property type="entry name" value="HTH_MARR_2"/>
    <property type="match status" value="1"/>
</dbReference>
<keyword evidence="1" id="KW-0805">Transcription regulation</keyword>
<name>A0A0E2H3W2_9FIRM</name>
<dbReference type="CDD" id="cd00090">
    <property type="entry name" value="HTH_ARSR"/>
    <property type="match status" value="1"/>
</dbReference>
<evidence type="ECO:0000313" key="6">
    <source>
        <dbReference type="Proteomes" id="UP000013085"/>
    </source>
</evidence>
<comment type="caution">
    <text evidence="5">The sequence shown here is derived from an EMBL/GenBank/DDBJ whole genome shotgun (WGS) entry which is preliminary data.</text>
</comment>
<dbReference type="EMBL" id="AGYR01000056">
    <property type="protein sequence ID" value="ENZ08955.1"/>
    <property type="molecule type" value="Genomic_DNA"/>
</dbReference>
<dbReference type="InterPro" id="IPR036390">
    <property type="entry name" value="WH_DNA-bd_sf"/>
</dbReference>
<dbReference type="PANTHER" id="PTHR42756:SF1">
    <property type="entry name" value="TRANSCRIPTIONAL REPRESSOR OF EMRAB OPERON"/>
    <property type="match status" value="1"/>
</dbReference>
<organism evidence="5 6">
    <name type="scientific">[Clostridium] clostridioforme 90A8</name>
    <dbReference type="NCBI Taxonomy" id="999408"/>
    <lineage>
        <taxon>Bacteria</taxon>
        <taxon>Bacillati</taxon>
        <taxon>Bacillota</taxon>
        <taxon>Clostridia</taxon>
        <taxon>Lachnospirales</taxon>
        <taxon>Lachnospiraceae</taxon>
        <taxon>Enterocloster</taxon>
    </lineage>
</organism>
<evidence type="ECO:0000256" key="2">
    <source>
        <dbReference type="ARBA" id="ARBA00023125"/>
    </source>
</evidence>
<evidence type="ECO:0000256" key="3">
    <source>
        <dbReference type="ARBA" id="ARBA00023163"/>
    </source>
</evidence>
<dbReference type="Pfam" id="PF12802">
    <property type="entry name" value="MarR_2"/>
    <property type="match status" value="1"/>
</dbReference>
<dbReference type="GO" id="GO:0003677">
    <property type="term" value="F:DNA binding"/>
    <property type="evidence" value="ECO:0007669"/>
    <property type="project" value="UniProtKB-KW"/>
</dbReference>
<dbReference type="HOGENOM" id="CLU_083287_18_0_9"/>
<proteinExistence type="predicted"/>
<dbReference type="SMART" id="SM00347">
    <property type="entry name" value="HTH_MARR"/>
    <property type="match status" value="1"/>
</dbReference>
<dbReference type="SUPFAM" id="SSF46785">
    <property type="entry name" value="Winged helix' DNA-binding domain"/>
    <property type="match status" value="1"/>
</dbReference>
<dbReference type="PANTHER" id="PTHR42756">
    <property type="entry name" value="TRANSCRIPTIONAL REGULATOR, MARR"/>
    <property type="match status" value="1"/>
</dbReference>
<evidence type="ECO:0000259" key="4">
    <source>
        <dbReference type="PROSITE" id="PS50995"/>
    </source>
</evidence>
<gene>
    <name evidence="5" type="ORF">HMPREF1090_04718</name>
</gene>
<dbReference type="AlphaFoldDB" id="A0A0E2H3W2"/>
<feature type="domain" description="HTH marR-type" evidence="4">
    <location>
        <begin position="1"/>
        <end position="129"/>
    </location>
</feature>
<dbReference type="RefSeq" id="WP_002587578.1">
    <property type="nucleotide sequence ID" value="NZ_KB850988.1"/>
</dbReference>
<evidence type="ECO:0000313" key="5">
    <source>
        <dbReference type="EMBL" id="ENZ08955.1"/>
    </source>
</evidence>
<dbReference type="InterPro" id="IPR000835">
    <property type="entry name" value="HTH_MarR-typ"/>
</dbReference>
<keyword evidence="3" id="KW-0804">Transcription</keyword>
<keyword evidence="2" id="KW-0238">DNA-binding</keyword>